<dbReference type="SUPFAM" id="SSF52058">
    <property type="entry name" value="L domain-like"/>
    <property type="match status" value="1"/>
</dbReference>
<evidence type="ECO:0000256" key="2">
    <source>
        <dbReference type="ARBA" id="ARBA00022737"/>
    </source>
</evidence>
<dbReference type="InterPro" id="IPR032675">
    <property type="entry name" value="LRR_dom_sf"/>
</dbReference>
<feature type="region of interest" description="Disordered" evidence="3">
    <location>
        <begin position="261"/>
        <end position="304"/>
    </location>
</feature>
<sequence>MKRVYTFSRTFSALYDYSSQQAGQFSQNSHSSYGQDADHLFDAVLLSQVTEIMAGRQMHAVWVAAVLVSSGVIAQQVSVSFMKREDLQSPFLTARQALRSAVKPTFTICVQVDMSNASLKEIPEAKPTNITEWILSHNLLEMSPSDINTLQKYRKIRVLDLSYNYIQTLPPGAFDKLTNLEILKLRGNRLQTLDKDVFKGLRKLKSLNLKDNPWNCSCSLTNLIKELKDSGVSIGKEVTCYTPQRTAVLDGNPNCSIQVKTSVEKSTAPTTKARSTPTPPPTTEPSNSSHVNSSSKGFMASDGKTPTGSHSWKFLLGVVALTLSTSVLIVCAVKSPSWYKLLFNYRHQRLQEDVEHSVFNTGRFSNFSLDTEQTETSAQELDEGLDTGLSLQPFEDDDGFIEDGYIEPGNYKDHADGNES</sequence>
<feature type="compositionally biased region" description="Low complexity" evidence="3">
    <location>
        <begin position="266"/>
        <end position="276"/>
    </location>
</feature>
<keyword evidence="5" id="KW-1185">Reference proteome</keyword>
<organism evidence="4 5">
    <name type="scientific">Labeo rohita</name>
    <name type="common">Indian major carp</name>
    <name type="synonym">Cyprinus rohita</name>
    <dbReference type="NCBI Taxonomy" id="84645"/>
    <lineage>
        <taxon>Eukaryota</taxon>
        <taxon>Metazoa</taxon>
        <taxon>Chordata</taxon>
        <taxon>Craniata</taxon>
        <taxon>Vertebrata</taxon>
        <taxon>Euteleostomi</taxon>
        <taxon>Actinopterygii</taxon>
        <taxon>Neopterygii</taxon>
        <taxon>Teleostei</taxon>
        <taxon>Ostariophysi</taxon>
        <taxon>Cypriniformes</taxon>
        <taxon>Cyprinidae</taxon>
        <taxon>Labeoninae</taxon>
        <taxon>Labeonini</taxon>
        <taxon>Labeo</taxon>
    </lineage>
</organism>
<dbReference type="InterPro" id="IPR001611">
    <property type="entry name" value="Leu-rich_rpt"/>
</dbReference>
<feature type="compositionally biased region" description="Basic and acidic residues" evidence="3">
    <location>
        <begin position="410"/>
        <end position="420"/>
    </location>
</feature>
<proteinExistence type="predicted"/>
<protein>
    <submittedName>
        <fullName evidence="4">Leucine-rich repeat-containing protein 19</fullName>
    </submittedName>
</protein>
<dbReference type="Gene3D" id="3.80.10.10">
    <property type="entry name" value="Ribonuclease Inhibitor"/>
    <property type="match status" value="1"/>
</dbReference>
<dbReference type="PROSITE" id="PS51450">
    <property type="entry name" value="LRR"/>
    <property type="match status" value="1"/>
</dbReference>
<gene>
    <name evidence="4" type="ORF">H4Q32_003496</name>
</gene>
<feature type="compositionally biased region" description="Acidic residues" evidence="3">
    <location>
        <begin position="394"/>
        <end position="405"/>
    </location>
</feature>
<accession>A0ABQ8MQP9</accession>
<dbReference type="Proteomes" id="UP000830375">
    <property type="component" value="Unassembled WGS sequence"/>
</dbReference>
<evidence type="ECO:0000256" key="3">
    <source>
        <dbReference type="SAM" id="MobiDB-lite"/>
    </source>
</evidence>
<dbReference type="Pfam" id="PF15176">
    <property type="entry name" value="LRR19-TM"/>
    <property type="match status" value="1"/>
</dbReference>
<comment type="caution">
    <text evidence="4">The sequence shown here is derived from an EMBL/GenBank/DDBJ whole genome shotgun (WGS) entry which is preliminary data.</text>
</comment>
<evidence type="ECO:0000313" key="4">
    <source>
        <dbReference type="EMBL" id="KAI2665134.1"/>
    </source>
</evidence>
<feature type="region of interest" description="Disordered" evidence="3">
    <location>
        <begin position="371"/>
        <end position="420"/>
    </location>
</feature>
<reference evidence="4 5" key="1">
    <citation type="submission" date="2022-01" db="EMBL/GenBank/DDBJ databases">
        <title>A high-quality chromosome-level genome assembly of rohu carp, Labeo rohita.</title>
        <authorList>
            <person name="Arick M.A. II"/>
            <person name="Hsu C.-Y."/>
            <person name="Magbanua Z."/>
            <person name="Pechanova O."/>
            <person name="Grover C."/>
            <person name="Miller E."/>
            <person name="Thrash A."/>
            <person name="Ezzel L."/>
            <person name="Alam S."/>
            <person name="Benzie J."/>
            <person name="Hamilton M."/>
            <person name="Karsi A."/>
            <person name="Lawrence M.L."/>
            <person name="Peterson D.G."/>
        </authorList>
    </citation>
    <scope>NUCLEOTIDE SEQUENCE [LARGE SCALE GENOMIC DNA]</scope>
    <source>
        <strain evidence="5">BAU-BD-2019</strain>
        <tissue evidence="4">Blood</tissue>
    </source>
</reference>
<evidence type="ECO:0000313" key="5">
    <source>
        <dbReference type="Proteomes" id="UP000830375"/>
    </source>
</evidence>
<dbReference type="PANTHER" id="PTHR31450">
    <property type="entry name" value="LEUCINE-RICH REPEAT-CONTAINING PROTEIN 19 LRRC19 FAMILY MEMBER"/>
    <property type="match status" value="1"/>
</dbReference>
<evidence type="ECO:0000256" key="1">
    <source>
        <dbReference type="ARBA" id="ARBA00022614"/>
    </source>
</evidence>
<dbReference type="EMBL" id="JACTAM010000005">
    <property type="protein sequence ID" value="KAI2665134.1"/>
    <property type="molecule type" value="Genomic_DNA"/>
</dbReference>
<dbReference type="SMART" id="SM00369">
    <property type="entry name" value="LRR_TYP"/>
    <property type="match status" value="2"/>
</dbReference>
<dbReference type="Pfam" id="PF13855">
    <property type="entry name" value="LRR_8"/>
    <property type="match status" value="1"/>
</dbReference>
<keyword evidence="2" id="KW-0677">Repeat</keyword>
<dbReference type="PANTHER" id="PTHR31450:SF4">
    <property type="entry name" value="LEUCINE-RICH REPEAT-CONTAINING PROTEIN 19"/>
    <property type="match status" value="1"/>
</dbReference>
<name>A0ABQ8MQP9_LABRO</name>
<feature type="compositionally biased region" description="Low complexity" evidence="3">
    <location>
        <begin position="284"/>
        <end position="295"/>
    </location>
</feature>
<keyword evidence="1" id="KW-0433">Leucine-rich repeat</keyword>
<dbReference type="InterPro" id="IPR003591">
    <property type="entry name" value="Leu-rich_rpt_typical-subtyp"/>
</dbReference>